<gene>
    <name evidence="3" type="primary">LOC107807587</name>
</gene>
<dbReference type="PANTHER" id="PTHR37610:SF40">
    <property type="entry name" value="OS01G0909600 PROTEIN"/>
    <property type="match status" value="1"/>
</dbReference>
<feature type="domain" description="Retrotransposon Copia-like N-terminal" evidence="1">
    <location>
        <begin position="1"/>
        <end position="40"/>
    </location>
</feature>
<dbReference type="InterPro" id="IPR029472">
    <property type="entry name" value="Copia-like_N"/>
</dbReference>
<sequence length="151" mass="17903">MTLVPVPFDGIGYPSWRRSILQALSVKNKLGFINGESRRPSPDSPQFHQWERYDDMVTSWMLNSLAKEISDIVEYVNDSVELWRELEDRYDQTNGAKLYQIQKEINDLAQGSLDITTYYTRIKRLWEELKTFECQVSMQLQLHMWSKENYA</sequence>
<dbReference type="AlphaFoldDB" id="A0A1S4BF51"/>
<dbReference type="Proteomes" id="UP000790787">
    <property type="component" value="Chromosome 7"/>
</dbReference>
<keyword evidence="2" id="KW-1185">Reference proteome</keyword>
<name>A0A1S4BF51_TOBAC</name>
<proteinExistence type="predicted"/>
<dbReference type="GeneID" id="107807587"/>
<evidence type="ECO:0000259" key="1">
    <source>
        <dbReference type="Pfam" id="PF14244"/>
    </source>
</evidence>
<reference evidence="2" key="1">
    <citation type="journal article" date="2014" name="Nat. Commun.">
        <title>The tobacco genome sequence and its comparison with those of tomato and potato.</title>
        <authorList>
            <person name="Sierro N."/>
            <person name="Battey J.N."/>
            <person name="Ouadi S."/>
            <person name="Bakaher N."/>
            <person name="Bovet L."/>
            <person name="Willig A."/>
            <person name="Goepfert S."/>
            <person name="Peitsch M.C."/>
            <person name="Ivanov N.V."/>
        </authorList>
    </citation>
    <scope>NUCLEOTIDE SEQUENCE [LARGE SCALE GENOMIC DNA]</scope>
</reference>
<evidence type="ECO:0000313" key="2">
    <source>
        <dbReference type="Proteomes" id="UP000790787"/>
    </source>
</evidence>
<dbReference type="PaxDb" id="4097-A0A1S4BF51"/>
<organism evidence="2 3">
    <name type="scientific">Nicotiana tabacum</name>
    <name type="common">Common tobacco</name>
    <dbReference type="NCBI Taxonomy" id="4097"/>
    <lineage>
        <taxon>Eukaryota</taxon>
        <taxon>Viridiplantae</taxon>
        <taxon>Streptophyta</taxon>
        <taxon>Embryophyta</taxon>
        <taxon>Tracheophyta</taxon>
        <taxon>Spermatophyta</taxon>
        <taxon>Magnoliopsida</taxon>
        <taxon>eudicotyledons</taxon>
        <taxon>Gunneridae</taxon>
        <taxon>Pentapetalae</taxon>
        <taxon>asterids</taxon>
        <taxon>lamiids</taxon>
        <taxon>Solanales</taxon>
        <taxon>Solanaceae</taxon>
        <taxon>Nicotianoideae</taxon>
        <taxon>Nicotianeae</taxon>
        <taxon>Nicotiana</taxon>
    </lineage>
</organism>
<dbReference type="KEGG" id="nta:107807587"/>
<evidence type="ECO:0000313" key="3">
    <source>
        <dbReference type="RefSeq" id="XP_016487482.1"/>
    </source>
</evidence>
<dbReference type="OrthoDB" id="1293643at2759"/>
<accession>A0A1S4BF51</accession>
<dbReference type="RefSeq" id="XP_016487482.1">
    <property type="nucleotide sequence ID" value="XM_016631996.1"/>
</dbReference>
<protein>
    <submittedName>
        <fullName evidence="3">Uncharacterized protein LOC107807587</fullName>
    </submittedName>
</protein>
<dbReference type="Pfam" id="PF14244">
    <property type="entry name" value="Retrotran_gag_3"/>
    <property type="match status" value="1"/>
</dbReference>
<dbReference type="PANTHER" id="PTHR37610">
    <property type="entry name" value="CCHC-TYPE DOMAIN-CONTAINING PROTEIN"/>
    <property type="match status" value="1"/>
</dbReference>
<reference evidence="3" key="2">
    <citation type="submission" date="2025-08" db="UniProtKB">
        <authorList>
            <consortium name="RefSeq"/>
        </authorList>
    </citation>
    <scope>IDENTIFICATION</scope>
    <source>
        <tissue evidence="3">Leaf</tissue>
    </source>
</reference>